<sequence>MFSDHGSESGCLAVQAAVPGGGSSFLITHPIFTPPEMCHLRPFIHYCAARREERRTPGAEREAVVHV</sequence>
<gene>
    <name evidence="1" type="ORF">E2C01_049722</name>
</gene>
<reference evidence="1 2" key="1">
    <citation type="submission" date="2019-05" db="EMBL/GenBank/DDBJ databases">
        <title>Another draft genome of Portunus trituberculatus and its Hox gene families provides insights of decapod evolution.</title>
        <authorList>
            <person name="Jeong J.-H."/>
            <person name="Song I."/>
            <person name="Kim S."/>
            <person name="Choi T."/>
            <person name="Kim D."/>
            <person name="Ryu S."/>
            <person name="Kim W."/>
        </authorList>
    </citation>
    <scope>NUCLEOTIDE SEQUENCE [LARGE SCALE GENOMIC DNA]</scope>
    <source>
        <tissue evidence="1">Muscle</tissue>
    </source>
</reference>
<proteinExistence type="predicted"/>
<name>A0A5B7GDV8_PORTR</name>
<organism evidence="1 2">
    <name type="scientific">Portunus trituberculatus</name>
    <name type="common">Swimming crab</name>
    <name type="synonym">Neptunus trituberculatus</name>
    <dbReference type="NCBI Taxonomy" id="210409"/>
    <lineage>
        <taxon>Eukaryota</taxon>
        <taxon>Metazoa</taxon>
        <taxon>Ecdysozoa</taxon>
        <taxon>Arthropoda</taxon>
        <taxon>Crustacea</taxon>
        <taxon>Multicrustacea</taxon>
        <taxon>Malacostraca</taxon>
        <taxon>Eumalacostraca</taxon>
        <taxon>Eucarida</taxon>
        <taxon>Decapoda</taxon>
        <taxon>Pleocyemata</taxon>
        <taxon>Brachyura</taxon>
        <taxon>Eubrachyura</taxon>
        <taxon>Portunoidea</taxon>
        <taxon>Portunidae</taxon>
        <taxon>Portuninae</taxon>
        <taxon>Portunus</taxon>
    </lineage>
</organism>
<dbReference type="Proteomes" id="UP000324222">
    <property type="component" value="Unassembled WGS sequence"/>
</dbReference>
<dbReference type="EMBL" id="VSRR010013427">
    <property type="protein sequence ID" value="MPC55779.1"/>
    <property type="molecule type" value="Genomic_DNA"/>
</dbReference>
<evidence type="ECO:0000313" key="2">
    <source>
        <dbReference type="Proteomes" id="UP000324222"/>
    </source>
</evidence>
<accession>A0A5B7GDV8</accession>
<dbReference type="AlphaFoldDB" id="A0A5B7GDV8"/>
<comment type="caution">
    <text evidence="1">The sequence shown here is derived from an EMBL/GenBank/DDBJ whole genome shotgun (WGS) entry which is preliminary data.</text>
</comment>
<keyword evidence="2" id="KW-1185">Reference proteome</keyword>
<protein>
    <submittedName>
        <fullName evidence="1">Uncharacterized protein</fullName>
    </submittedName>
</protein>
<evidence type="ECO:0000313" key="1">
    <source>
        <dbReference type="EMBL" id="MPC55779.1"/>
    </source>
</evidence>